<protein>
    <submittedName>
        <fullName evidence="1">Uncharacterized protein</fullName>
    </submittedName>
</protein>
<dbReference type="EMBL" id="GGMS01003771">
    <property type="protein sequence ID" value="MBY72974.1"/>
    <property type="molecule type" value="Transcribed_RNA"/>
</dbReference>
<name>A0A2S2Q5I5_9HEMI</name>
<accession>A0A2S2Q5I5</accession>
<sequence length="99" mass="11575">MITVVDGRNVFRTLFRQKTFCRSFERGAPDYGTKKQQQQKQCRCRLVAGRISSFLRTKPPEARAPPPQNRIKATETWKLIFKIQKVSIETRRFVRAAGF</sequence>
<organism evidence="1">
    <name type="scientific">Sipha flava</name>
    <name type="common">yellow sugarcane aphid</name>
    <dbReference type="NCBI Taxonomy" id="143950"/>
    <lineage>
        <taxon>Eukaryota</taxon>
        <taxon>Metazoa</taxon>
        <taxon>Ecdysozoa</taxon>
        <taxon>Arthropoda</taxon>
        <taxon>Hexapoda</taxon>
        <taxon>Insecta</taxon>
        <taxon>Pterygota</taxon>
        <taxon>Neoptera</taxon>
        <taxon>Paraneoptera</taxon>
        <taxon>Hemiptera</taxon>
        <taxon>Sternorrhyncha</taxon>
        <taxon>Aphidomorpha</taxon>
        <taxon>Aphidoidea</taxon>
        <taxon>Aphididae</taxon>
        <taxon>Sipha</taxon>
    </lineage>
</organism>
<evidence type="ECO:0000313" key="1">
    <source>
        <dbReference type="EMBL" id="MBY72974.1"/>
    </source>
</evidence>
<gene>
    <name evidence="1" type="ORF">g.135848</name>
</gene>
<reference evidence="1" key="1">
    <citation type="submission" date="2018-04" db="EMBL/GenBank/DDBJ databases">
        <title>Transcriptome assembly of Sipha flava.</title>
        <authorList>
            <person name="Scully E.D."/>
            <person name="Geib S.M."/>
            <person name="Palmer N.A."/>
            <person name="Koch K."/>
            <person name="Bradshaw J."/>
            <person name="Heng-Moss T."/>
            <person name="Sarath G."/>
        </authorList>
    </citation>
    <scope>NUCLEOTIDE SEQUENCE</scope>
</reference>
<proteinExistence type="predicted"/>
<dbReference type="AlphaFoldDB" id="A0A2S2Q5I5"/>